<protein>
    <submittedName>
        <fullName evidence="2">Uncharacterized protein</fullName>
    </submittedName>
</protein>
<comment type="caution">
    <text evidence="2">The sequence shown here is derived from an EMBL/GenBank/DDBJ whole genome shotgun (WGS) entry which is preliminary data.</text>
</comment>
<proteinExistence type="predicted"/>
<dbReference type="AlphaFoldDB" id="A0AAN9S4Q7"/>
<evidence type="ECO:0000256" key="1">
    <source>
        <dbReference type="SAM" id="MobiDB-lite"/>
    </source>
</evidence>
<name>A0AAN9S4Q7_PSOTE</name>
<organism evidence="2 3">
    <name type="scientific">Psophocarpus tetragonolobus</name>
    <name type="common">Winged bean</name>
    <name type="synonym">Dolichos tetragonolobus</name>
    <dbReference type="NCBI Taxonomy" id="3891"/>
    <lineage>
        <taxon>Eukaryota</taxon>
        <taxon>Viridiplantae</taxon>
        <taxon>Streptophyta</taxon>
        <taxon>Embryophyta</taxon>
        <taxon>Tracheophyta</taxon>
        <taxon>Spermatophyta</taxon>
        <taxon>Magnoliopsida</taxon>
        <taxon>eudicotyledons</taxon>
        <taxon>Gunneridae</taxon>
        <taxon>Pentapetalae</taxon>
        <taxon>rosids</taxon>
        <taxon>fabids</taxon>
        <taxon>Fabales</taxon>
        <taxon>Fabaceae</taxon>
        <taxon>Papilionoideae</taxon>
        <taxon>50 kb inversion clade</taxon>
        <taxon>NPAAA clade</taxon>
        <taxon>indigoferoid/millettioid clade</taxon>
        <taxon>Phaseoleae</taxon>
        <taxon>Psophocarpus</taxon>
    </lineage>
</organism>
<reference evidence="2 3" key="1">
    <citation type="submission" date="2024-01" db="EMBL/GenBank/DDBJ databases">
        <title>The genomes of 5 underutilized Papilionoideae crops provide insights into root nodulation and disease resistanc.</title>
        <authorList>
            <person name="Jiang F."/>
        </authorList>
    </citation>
    <scope>NUCLEOTIDE SEQUENCE [LARGE SCALE GENOMIC DNA]</scope>
    <source>
        <strain evidence="2">DUOXIRENSHENG_FW03</strain>
        <tissue evidence="2">Leaves</tissue>
    </source>
</reference>
<feature type="region of interest" description="Disordered" evidence="1">
    <location>
        <begin position="97"/>
        <end position="120"/>
    </location>
</feature>
<evidence type="ECO:0000313" key="3">
    <source>
        <dbReference type="Proteomes" id="UP001386955"/>
    </source>
</evidence>
<gene>
    <name evidence="2" type="ORF">VNO78_23755</name>
</gene>
<dbReference type="Proteomes" id="UP001386955">
    <property type="component" value="Unassembled WGS sequence"/>
</dbReference>
<accession>A0AAN9S4Q7</accession>
<sequence length="120" mass="13494">MFNLNAQNLIPGRVALPTILEPHEGHMDKALQCVAADPLSNRRVGILLDSASEHDHRDHHEGHVPCHVQCHHKFRVGLVDATLIQLTHRRLMDHGRVAAVPEEEDQDGKVGDSIRMQEKE</sequence>
<dbReference type="EMBL" id="JAYMYS010000006">
    <property type="protein sequence ID" value="KAK7388927.1"/>
    <property type="molecule type" value="Genomic_DNA"/>
</dbReference>
<feature type="compositionally biased region" description="Basic and acidic residues" evidence="1">
    <location>
        <begin position="107"/>
        <end position="120"/>
    </location>
</feature>
<keyword evidence="3" id="KW-1185">Reference proteome</keyword>
<evidence type="ECO:0000313" key="2">
    <source>
        <dbReference type="EMBL" id="KAK7388927.1"/>
    </source>
</evidence>